<protein>
    <submittedName>
        <fullName evidence="1">Uncharacterized protein</fullName>
    </submittedName>
</protein>
<evidence type="ECO:0000313" key="2">
    <source>
        <dbReference type="Proteomes" id="UP001307889"/>
    </source>
</evidence>
<proteinExistence type="predicted"/>
<evidence type="ECO:0000313" key="1">
    <source>
        <dbReference type="EMBL" id="BES98324.1"/>
    </source>
</evidence>
<reference evidence="1 2" key="1">
    <citation type="submission" date="2023-09" db="EMBL/GenBank/DDBJ databases">
        <title>Nesidiocoris tenuis whole genome shotgun sequence.</title>
        <authorList>
            <person name="Shibata T."/>
            <person name="Shimoda M."/>
            <person name="Kobayashi T."/>
            <person name="Uehara T."/>
        </authorList>
    </citation>
    <scope>NUCLEOTIDE SEQUENCE [LARGE SCALE GENOMIC DNA]</scope>
    <source>
        <strain evidence="1 2">Japan</strain>
    </source>
</reference>
<name>A0ABN7B3Z8_9HEMI</name>
<gene>
    <name evidence="1" type="ORF">NTJ_11140</name>
</gene>
<accession>A0ABN7B3Z8</accession>
<dbReference type="EMBL" id="AP028917">
    <property type="protein sequence ID" value="BES98324.1"/>
    <property type="molecule type" value="Genomic_DNA"/>
</dbReference>
<keyword evidence="2" id="KW-1185">Reference proteome</keyword>
<organism evidence="1 2">
    <name type="scientific">Nesidiocoris tenuis</name>
    <dbReference type="NCBI Taxonomy" id="355587"/>
    <lineage>
        <taxon>Eukaryota</taxon>
        <taxon>Metazoa</taxon>
        <taxon>Ecdysozoa</taxon>
        <taxon>Arthropoda</taxon>
        <taxon>Hexapoda</taxon>
        <taxon>Insecta</taxon>
        <taxon>Pterygota</taxon>
        <taxon>Neoptera</taxon>
        <taxon>Paraneoptera</taxon>
        <taxon>Hemiptera</taxon>
        <taxon>Heteroptera</taxon>
        <taxon>Panheteroptera</taxon>
        <taxon>Cimicomorpha</taxon>
        <taxon>Miridae</taxon>
        <taxon>Dicyphina</taxon>
        <taxon>Nesidiocoris</taxon>
    </lineage>
</organism>
<dbReference type="Proteomes" id="UP001307889">
    <property type="component" value="Chromosome 9"/>
</dbReference>
<sequence>MYRLPSYELTYFSFSAETRVRPFLQQRTTPWINLRQSAAAATCQHCIALGHCGEMNRESWEVFGDGELGDMAFRAIDPLRTFSFQFSLGRWAIYRAARSSYISTVPRRVIRSVHQFETLIT</sequence>